<dbReference type="EMBL" id="MRWQ01000004">
    <property type="protein sequence ID" value="OKL37643.1"/>
    <property type="molecule type" value="Genomic_DNA"/>
</dbReference>
<organism evidence="2 3">
    <name type="scientific">Domibacillus mangrovi</name>
    <dbReference type="NCBI Taxonomy" id="1714354"/>
    <lineage>
        <taxon>Bacteria</taxon>
        <taxon>Bacillati</taxon>
        <taxon>Bacillota</taxon>
        <taxon>Bacilli</taxon>
        <taxon>Bacillales</taxon>
        <taxon>Bacillaceae</taxon>
        <taxon>Domibacillus</taxon>
    </lineage>
</organism>
<gene>
    <name evidence="2" type="ORF">BLL40_04910</name>
</gene>
<dbReference type="RefSeq" id="WP_073710794.1">
    <property type="nucleotide sequence ID" value="NZ_MRWQ01000004.1"/>
</dbReference>
<feature type="compositionally biased region" description="Basic and acidic residues" evidence="1">
    <location>
        <begin position="210"/>
        <end position="222"/>
    </location>
</feature>
<protein>
    <submittedName>
        <fullName evidence="2">Uncharacterized protein</fullName>
    </submittedName>
</protein>
<dbReference type="STRING" id="1714354.BLL40_04910"/>
<accession>A0A1Q5P619</accession>
<dbReference type="Proteomes" id="UP000186524">
    <property type="component" value="Unassembled WGS sequence"/>
</dbReference>
<name>A0A1Q5P619_9BACI</name>
<sequence length="695" mass="77085">MNVIWKITLVFLLAIGGIISVSFNVNAAGKPYEYTFDKDSEYFKFNEISSINQLVITFDKDITASASQIFTRSVLAGNPLYVVAKGGKERLNIVKSVAIPQNNKLIVRFENLDYFDFKRFEDLELVIDKDTLRFDQLEEYRIPFKSYELLPGLKSTFLDTQADIINENIFKQNAPRDVSVHVPDIFIQAIETIHLQQLVPDHPIEDEDITKDPENDKRRKDPSLTNIDIVTTDQVSRLKATFDDEDEYSRDLIYRKDISGFTMGQAGLAALPGGQPSDEFKLRAFDAYGKFLEERKFKLKAVDSSADEFLINDYIPEFEQKNFGQTVTLYDLMQDQEVLESILRQIPVSQLDSLGITYAVADNSVSVKNENELLMALANDKIAEITLLGDISLATSLKIERDVTINGSSSQFELKGEVLVGTGDDITARLNGIDIVGDLTIDVGQDGTAVLDQVTAPKTTVLSGGSTGAVYLNAFLTNELIISSTSPVRMFVNGDTKINDQSNDGINQVNITVATTQPVILEGVYERVTIDETTMLVGNKNTVINKLIVQPGEQLEVNGSGFVITSAQGDIIFPGGKTTGTFTKTWSYSQLTETVDNWNSLGRFISFFGVLLEDAQGNQLFPQDFTWSVKHNFNDAINANISWNGPGNDLFIDGVQVMTGKTRSGEVTLTGVYTPPLPEKIKTEYVITVPVVLTN</sequence>
<dbReference type="AlphaFoldDB" id="A0A1Q5P619"/>
<comment type="caution">
    <text evidence="2">The sequence shown here is derived from an EMBL/GenBank/DDBJ whole genome shotgun (WGS) entry which is preliminary data.</text>
</comment>
<evidence type="ECO:0000256" key="1">
    <source>
        <dbReference type="SAM" id="MobiDB-lite"/>
    </source>
</evidence>
<feature type="region of interest" description="Disordered" evidence="1">
    <location>
        <begin position="202"/>
        <end position="223"/>
    </location>
</feature>
<dbReference type="OrthoDB" id="2963391at2"/>
<evidence type="ECO:0000313" key="2">
    <source>
        <dbReference type="EMBL" id="OKL37643.1"/>
    </source>
</evidence>
<evidence type="ECO:0000313" key="3">
    <source>
        <dbReference type="Proteomes" id="UP000186524"/>
    </source>
</evidence>
<reference evidence="2 3" key="1">
    <citation type="submission" date="2016-12" db="EMBL/GenBank/DDBJ databases">
        <title>Domibacillus sp. SAOS 44 whole genome sequencing.</title>
        <authorList>
            <person name="Verma A."/>
            <person name="Krishnamurthi S."/>
        </authorList>
    </citation>
    <scope>NUCLEOTIDE SEQUENCE [LARGE SCALE GENOMIC DNA]</scope>
    <source>
        <strain evidence="2 3">SAOS 44</strain>
    </source>
</reference>
<keyword evidence="3" id="KW-1185">Reference proteome</keyword>
<proteinExistence type="predicted"/>